<dbReference type="AlphaFoldDB" id="A0A444Z8W4"/>
<dbReference type="InterPro" id="IPR019557">
    <property type="entry name" value="AminoTfrase-like_pln_mobile"/>
</dbReference>
<protein>
    <recommendedName>
        <fullName evidence="2">Aminotransferase-like plant mobile domain-containing protein</fullName>
    </recommendedName>
</protein>
<evidence type="ECO:0000313" key="3">
    <source>
        <dbReference type="EMBL" id="RYR10606.1"/>
    </source>
</evidence>
<gene>
    <name evidence="3" type="ORF">Ahy_B05g079052</name>
</gene>
<organism evidence="3 4">
    <name type="scientific">Arachis hypogaea</name>
    <name type="common">Peanut</name>
    <dbReference type="NCBI Taxonomy" id="3818"/>
    <lineage>
        <taxon>Eukaryota</taxon>
        <taxon>Viridiplantae</taxon>
        <taxon>Streptophyta</taxon>
        <taxon>Embryophyta</taxon>
        <taxon>Tracheophyta</taxon>
        <taxon>Spermatophyta</taxon>
        <taxon>Magnoliopsida</taxon>
        <taxon>eudicotyledons</taxon>
        <taxon>Gunneridae</taxon>
        <taxon>Pentapetalae</taxon>
        <taxon>rosids</taxon>
        <taxon>fabids</taxon>
        <taxon>Fabales</taxon>
        <taxon>Fabaceae</taxon>
        <taxon>Papilionoideae</taxon>
        <taxon>50 kb inversion clade</taxon>
        <taxon>dalbergioids sensu lato</taxon>
        <taxon>Dalbergieae</taxon>
        <taxon>Pterocarpus clade</taxon>
        <taxon>Arachis</taxon>
    </lineage>
</organism>
<feature type="region of interest" description="Disordered" evidence="1">
    <location>
        <begin position="1"/>
        <end position="23"/>
    </location>
</feature>
<proteinExistence type="predicted"/>
<accession>A0A444Z8W4</accession>
<feature type="domain" description="Aminotransferase-like plant mobile" evidence="2">
    <location>
        <begin position="124"/>
        <end position="249"/>
    </location>
</feature>
<sequence>MAASSSHAAAQDKGKGPSVEPPALPALHALNQVNDKVIDNPELQTDDTRILIPFTIGGDVHYFIGPIETLERANKKLPFFHLASTPCPYKERRLGGFGDSGTPKAFPLFTFNAPLDDWSYNLFWNRTTNNFHLPCGMIGMSLLDVAAITGLPINPPDCTSDMQPRHQYNIVYTNSYSEFIAHNMGAEGTAVADEEHVSFLFYWLNAIIFCSRSVQMLKFFLPLAALLHEANTLNLAKLLLGHVFEEIGQFVHCLRDNCLISTGGPL</sequence>
<name>A0A444Z8W4_ARAHY</name>
<evidence type="ECO:0000259" key="2">
    <source>
        <dbReference type="Pfam" id="PF10536"/>
    </source>
</evidence>
<reference evidence="3 4" key="1">
    <citation type="submission" date="2019-01" db="EMBL/GenBank/DDBJ databases">
        <title>Sequencing of cultivated peanut Arachis hypogaea provides insights into genome evolution and oil improvement.</title>
        <authorList>
            <person name="Chen X."/>
        </authorList>
    </citation>
    <scope>NUCLEOTIDE SEQUENCE [LARGE SCALE GENOMIC DNA]</scope>
    <source>
        <strain evidence="4">cv. Fuhuasheng</strain>
        <tissue evidence="3">Leaves</tissue>
    </source>
</reference>
<evidence type="ECO:0000313" key="4">
    <source>
        <dbReference type="Proteomes" id="UP000289738"/>
    </source>
</evidence>
<dbReference type="Proteomes" id="UP000289738">
    <property type="component" value="Chromosome B05"/>
</dbReference>
<dbReference type="Pfam" id="PF10536">
    <property type="entry name" value="PMD"/>
    <property type="match status" value="1"/>
</dbReference>
<dbReference type="EMBL" id="SDMP01000015">
    <property type="protein sequence ID" value="RYR10606.1"/>
    <property type="molecule type" value="Genomic_DNA"/>
</dbReference>
<comment type="caution">
    <text evidence="3">The sequence shown here is derived from an EMBL/GenBank/DDBJ whole genome shotgun (WGS) entry which is preliminary data.</text>
</comment>
<evidence type="ECO:0000256" key="1">
    <source>
        <dbReference type="SAM" id="MobiDB-lite"/>
    </source>
</evidence>
<keyword evidence="4" id="KW-1185">Reference proteome</keyword>